<dbReference type="InterPro" id="IPR052897">
    <property type="entry name" value="Sec-Metab_Biosynth_Hydrolase"/>
</dbReference>
<organism evidence="2 3">
    <name type="scientific">Penicillium alfredii</name>
    <dbReference type="NCBI Taxonomy" id="1506179"/>
    <lineage>
        <taxon>Eukaryota</taxon>
        <taxon>Fungi</taxon>
        <taxon>Dikarya</taxon>
        <taxon>Ascomycota</taxon>
        <taxon>Pezizomycotina</taxon>
        <taxon>Eurotiomycetes</taxon>
        <taxon>Eurotiomycetidae</taxon>
        <taxon>Eurotiales</taxon>
        <taxon>Aspergillaceae</taxon>
        <taxon>Penicillium</taxon>
    </lineage>
</organism>
<comment type="caution">
    <text evidence="2">The sequence shown here is derived from an EMBL/GenBank/DDBJ whole genome shotgun (WGS) entry which is preliminary data.</text>
</comment>
<dbReference type="InterPro" id="IPR000073">
    <property type="entry name" value="AB_hydrolase_1"/>
</dbReference>
<proteinExistence type="predicted"/>
<reference evidence="2" key="1">
    <citation type="submission" date="2022-11" db="EMBL/GenBank/DDBJ databases">
        <authorList>
            <person name="Petersen C."/>
        </authorList>
    </citation>
    <scope>NUCLEOTIDE SEQUENCE</scope>
    <source>
        <strain evidence="2">IBT 34128</strain>
    </source>
</reference>
<evidence type="ECO:0000313" key="3">
    <source>
        <dbReference type="Proteomes" id="UP001141434"/>
    </source>
</evidence>
<dbReference type="RefSeq" id="XP_056508900.1">
    <property type="nucleotide sequence ID" value="XM_056658607.1"/>
</dbReference>
<dbReference type="AlphaFoldDB" id="A0A9W9JZ23"/>
<sequence>MTQPENPTIILIPGAWHQASTYEPVAALLRAQGYPAHTLTLLSSGGPTSTTVADDAAYIRDTLLADLVAQGKEVVLALHSYSGVAGSESVRGLARRDLAAQGKPGGVVALVYVSGFMLRAGQTVDSFLGGVGNVIVFEGNKAIMTDPVSKFYADLDPESAVRAAAAIQYHAKPTFFTPLTYEAYRDVPATYLLCEGDRAIPLKAQQKMVDAVGDIVQTRVCAAGHSPMLAMPQTVAEVIIGAARAGSATKL</sequence>
<dbReference type="Gene3D" id="3.40.50.1820">
    <property type="entry name" value="alpha/beta hydrolase"/>
    <property type="match status" value="1"/>
</dbReference>
<dbReference type="Proteomes" id="UP001141434">
    <property type="component" value="Unassembled WGS sequence"/>
</dbReference>
<evidence type="ECO:0000259" key="1">
    <source>
        <dbReference type="Pfam" id="PF12697"/>
    </source>
</evidence>
<feature type="domain" description="AB hydrolase-1" evidence="1">
    <location>
        <begin position="9"/>
        <end position="238"/>
    </location>
</feature>
<dbReference type="OrthoDB" id="1263307at2759"/>
<dbReference type="EMBL" id="JAPMSZ010000010">
    <property type="protein sequence ID" value="KAJ5086775.1"/>
    <property type="molecule type" value="Genomic_DNA"/>
</dbReference>
<gene>
    <name evidence="2" type="ORF">NUU61_008082</name>
</gene>
<protein>
    <submittedName>
        <fullName evidence="2">Alpha/beta-hydrolase</fullName>
    </submittedName>
</protein>
<dbReference type="PANTHER" id="PTHR37017">
    <property type="entry name" value="AB HYDROLASE-1 DOMAIN-CONTAINING PROTEIN-RELATED"/>
    <property type="match status" value="1"/>
</dbReference>
<evidence type="ECO:0000313" key="2">
    <source>
        <dbReference type="EMBL" id="KAJ5086775.1"/>
    </source>
</evidence>
<dbReference type="GeneID" id="81397776"/>
<name>A0A9W9JZ23_9EURO</name>
<accession>A0A9W9JZ23</accession>
<dbReference type="SUPFAM" id="SSF53474">
    <property type="entry name" value="alpha/beta-Hydrolases"/>
    <property type="match status" value="1"/>
</dbReference>
<dbReference type="GO" id="GO:0072330">
    <property type="term" value="P:monocarboxylic acid biosynthetic process"/>
    <property type="evidence" value="ECO:0007669"/>
    <property type="project" value="UniProtKB-ARBA"/>
</dbReference>
<dbReference type="Pfam" id="PF12697">
    <property type="entry name" value="Abhydrolase_6"/>
    <property type="match status" value="1"/>
</dbReference>
<keyword evidence="3" id="KW-1185">Reference proteome</keyword>
<dbReference type="GO" id="GO:0017000">
    <property type="term" value="P:antibiotic biosynthetic process"/>
    <property type="evidence" value="ECO:0007669"/>
    <property type="project" value="UniProtKB-ARBA"/>
</dbReference>
<dbReference type="PANTHER" id="PTHR37017:SF11">
    <property type="entry name" value="ESTERASE_LIPASE_THIOESTERASE DOMAIN-CONTAINING PROTEIN"/>
    <property type="match status" value="1"/>
</dbReference>
<reference evidence="2" key="2">
    <citation type="journal article" date="2023" name="IMA Fungus">
        <title>Comparative genomic study of the Penicillium genus elucidates a diverse pangenome and 15 lateral gene transfer events.</title>
        <authorList>
            <person name="Petersen C."/>
            <person name="Sorensen T."/>
            <person name="Nielsen M.R."/>
            <person name="Sondergaard T.E."/>
            <person name="Sorensen J.L."/>
            <person name="Fitzpatrick D.A."/>
            <person name="Frisvad J.C."/>
            <person name="Nielsen K.L."/>
        </authorList>
    </citation>
    <scope>NUCLEOTIDE SEQUENCE</scope>
    <source>
        <strain evidence="2">IBT 34128</strain>
    </source>
</reference>
<dbReference type="InterPro" id="IPR029058">
    <property type="entry name" value="AB_hydrolase_fold"/>
</dbReference>